<dbReference type="EMBL" id="MU276107">
    <property type="protein sequence ID" value="KAI0041701.1"/>
    <property type="molecule type" value="Genomic_DNA"/>
</dbReference>
<accession>A0ACB8RDJ3</accession>
<dbReference type="Proteomes" id="UP000814033">
    <property type="component" value="Unassembled WGS sequence"/>
</dbReference>
<sequence length="319" mass="36418">MPRVPDQVVRHHYDLVKKTRRKSKARIKADDENLFLPQLLHYYAVLFLTDLTIMAALIAPGVALLEIFGPELAKGVGHVVQTFEFRETNESTRKDTLHVNLAPSFGALNRETVQKIDDDLKIMIAATLRELLKISPEQRTWEKVVSVLMQDNLIEQFDKPIDRTEHLSKEGTHWFKIDGSPDPAIVDEVVAWFDKLISDPEVLKSTTIDIKVMARIVAQTGATIRSLPDLVHENERHEKTMVDIGVLEFPSTERPYLQVYRIQLDAFSSSDRTLGRQHDHNGITGRYNSRKFKPRPVFIHSLAPDVKVKAIKEANELFA</sequence>
<evidence type="ECO:0000313" key="2">
    <source>
        <dbReference type="Proteomes" id="UP000814033"/>
    </source>
</evidence>
<proteinExistence type="predicted"/>
<reference evidence="1" key="2">
    <citation type="journal article" date="2022" name="New Phytol.">
        <title>Evolutionary transition to the ectomycorrhizal habit in the genomes of a hyperdiverse lineage of mushroom-forming fungi.</title>
        <authorList>
            <person name="Looney B."/>
            <person name="Miyauchi S."/>
            <person name="Morin E."/>
            <person name="Drula E."/>
            <person name="Courty P.E."/>
            <person name="Kohler A."/>
            <person name="Kuo A."/>
            <person name="LaButti K."/>
            <person name="Pangilinan J."/>
            <person name="Lipzen A."/>
            <person name="Riley R."/>
            <person name="Andreopoulos W."/>
            <person name="He G."/>
            <person name="Johnson J."/>
            <person name="Nolan M."/>
            <person name="Tritt A."/>
            <person name="Barry K.W."/>
            <person name="Grigoriev I.V."/>
            <person name="Nagy L.G."/>
            <person name="Hibbett D."/>
            <person name="Henrissat B."/>
            <person name="Matheny P.B."/>
            <person name="Labbe J."/>
            <person name="Martin F.M."/>
        </authorList>
    </citation>
    <scope>NUCLEOTIDE SEQUENCE</scope>
    <source>
        <strain evidence="1">FP105234-sp</strain>
    </source>
</reference>
<comment type="caution">
    <text evidence="1">The sequence shown here is derived from an EMBL/GenBank/DDBJ whole genome shotgun (WGS) entry which is preliminary data.</text>
</comment>
<keyword evidence="2" id="KW-1185">Reference proteome</keyword>
<protein>
    <submittedName>
        <fullName evidence="1">Uncharacterized protein</fullName>
    </submittedName>
</protein>
<name>A0ACB8RDJ3_9AGAM</name>
<organism evidence="1 2">
    <name type="scientific">Auriscalpium vulgare</name>
    <dbReference type="NCBI Taxonomy" id="40419"/>
    <lineage>
        <taxon>Eukaryota</taxon>
        <taxon>Fungi</taxon>
        <taxon>Dikarya</taxon>
        <taxon>Basidiomycota</taxon>
        <taxon>Agaricomycotina</taxon>
        <taxon>Agaricomycetes</taxon>
        <taxon>Russulales</taxon>
        <taxon>Auriscalpiaceae</taxon>
        <taxon>Auriscalpium</taxon>
    </lineage>
</organism>
<gene>
    <name evidence="1" type="ORF">FA95DRAFT_1565114</name>
</gene>
<reference evidence="1" key="1">
    <citation type="submission" date="2021-02" db="EMBL/GenBank/DDBJ databases">
        <authorList>
            <consortium name="DOE Joint Genome Institute"/>
            <person name="Ahrendt S."/>
            <person name="Looney B.P."/>
            <person name="Miyauchi S."/>
            <person name="Morin E."/>
            <person name="Drula E."/>
            <person name="Courty P.E."/>
            <person name="Chicoki N."/>
            <person name="Fauchery L."/>
            <person name="Kohler A."/>
            <person name="Kuo A."/>
            <person name="Labutti K."/>
            <person name="Pangilinan J."/>
            <person name="Lipzen A."/>
            <person name="Riley R."/>
            <person name="Andreopoulos W."/>
            <person name="He G."/>
            <person name="Johnson J."/>
            <person name="Barry K.W."/>
            <person name="Grigoriev I.V."/>
            <person name="Nagy L."/>
            <person name="Hibbett D."/>
            <person name="Henrissat B."/>
            <person name="Matheny P.B."/>
            <person name="Labbe J."/>
            <person name="Martin F."/>
        </authorList>
    </citation>
    <scope>NUCLEOTIDE SEQUENCE</scope>
    <source>
        <strain evidence="1">FP105234-sp</strain>
    </source>
</reference>
<evidence type="ECO:0000313" key="1">
    <source>
        <dbReference type="EMBL" id="KAI0041701.1"/>
    </source>
</evidence>